<dbReference type="GO" id="GO:0006281">
    <property type="term" value="P:DNA repair"/>
    <property type="evidence" value="ECO:0007669"/>
    <property type="project" value="TreeGrafter"/>
</dbReference>
<dbReference type="PANTHER" id="PTHR11669:SF1">
    <property type="entry name" value="REPLICATION FACTOR C SUBUNIT 3"/>
    <property type="match status" value="1"/>
</dbReference>
<accession>A0A4Q9LA98</accession>
<dbReference type="InterPro" id="IPR050238">
    <property type="entry name" value="DNA_Rep/Repair_Clamp_Loader"/>
</dbReference>
<dbReference type="SUPFAM" id="SSF48019">
    <property type="entry name" value="post-AAA+ oligomerization domain-like"/>
    <property type="match status" value="1"/>
</dbReference>
<comment type="caution">
    <text evidence="2">The sequence shown here is derived from an EMBL/GenBank/DDBJ whole genome shotgun (WGS) entry which is preliminary data.</text>
</comment>
<gene>
    <name evidence="2" type="ORF">CWI37_0167p0020</name>
</gene>
<dbReference type="GO" id="GO:0005663">
    <property type="term" value="C:DNA replication factor C complex"/>
    <property type="evidence" value="ECO:0007669"/>
    <property type="project" value="TreeGrafter"/>
</dbReference>
<dbReference type="AlphaFoldDB" id="A0A4Q9LA98"/>
<keyword evidence="1" id="KW-0235">DNA replication</keyword>
<dbReference type="Gene3D" id="1.10.8.60">
    <property type="match status" value="1"/>
</dbReference>
<name>A0A4Q9LA98_9MICR</name>
<sequence length="353" mass="40618">MIWSDKYRPDTFEELGEHSKVGTLLKCYTINSLPHLIIHGDCGHGKKTILYCLITHLYGKKPVPRLKEIQLETASGKVIDVSYVESDEYIEVSPSEYGYQDKLVIQTLIKQFAQTKPILSFLNQKKENFLKLIVISNAESLSKDAQAALRRTVETYSVNFRIVLMCNELLNIIEPLRSRCLTFRIPGFSNEYIKTRLEFILKKEDVYIDNEIIDEVVGKSRGNMRMAISLIECYSMSLNDKSGNKRQKSVNPTLDLEWEKSIKNIALTMKREQNASTLIKIRTELYDVLNSCIPPKYIIIKLLIEILSFVNKEEYFNICDSAALYNERLVLGSKSIFHLEGFVASCLYVLSKR</sequence>
<protein>
    <submittedName>
        <fullName evidence="2">Small subunit of DNA replication factor C</fullName>
    </submittedName>
</protein>
<dbReference type="Proteomes" id="UP000292362">
    <property type="component" value="Unassembled WGS sequence"/>
</dbReference>
<dbReference type="GO" id="GO:0006271">
    <property type="term" value="P:DNA strand elongation involved in DNA replication"/>
    <property type="evidence" value="ECO:0007669"/>
    <property type="project" value="UniProtKB-ARBA"/>
</dbReference>
<proteinExistence type="predicted"/>
<dbReference type="InterPro" id="IPR027417">
    <property type="entry name" value="P-loop_NTPase"/>
</dbReference>
<dbReference type="InterPro" id="IPR008921">
    <property type="entry name" value="DNA_pol3_clamp-load_cplx_C"/>
</dbReference>
<dbReference type="VEuPathDB" id="MicrosporidiaDB:CWI37_0167p0020"/>
<dbReference type="GO" id="GO:0031391">
    <property type="term" value="C:Elg1 RFC-like complex"/>
    <property type="evidence" value="ECO:0007669"/>
    <property type="project" value="UniProtKB-ARBA"/>
</dbReference>
<dbReference type="PANTHER" id="PTHR11669">
    <property type="entry name" value="REPLICATION FACTOR C / DNA POLYMERASE III GAMMA-TAU SUBUNIT"/>
    <property type="match status" value="1"/>
</dbReference>
<organism evidence="2 3">
    <name type="scientific">Hamiltosporidium tvaerminnensis</name>
    <dbReference type="NCBI Taxonomy" id="1176355"/>
    <lineage>
        <taxon>Eukaryota</taxon>
        <taxon>Fungi</taxon>
        <taxon>Fungi incertae sedis</taxon>
        <taxon>Microsporidia</taxon>
        <taxon>Dubosqiidae</taxon>
        <taxon>Hamiltosporidium</taxon>
    </lineage>
</organism>
<dbReference type="EMBL" id="PITJ01000167">
    <property type="protein sequence ID" value="TBU04225.1"/>
    <property type="molecule type" value="Genomic_DNA"/>
</dbReference>
<dbReference type="Pfam" id="PF22534">
    <property type="entry name" value="RFC_C"/>
    <property type="match status" value="1"/>
</dbReference>
<dbReference type="GO" id="GO:0005634">
    <property type="term" value="C:nucleus"/>
    <property type="evidence" value="ECO:0007669"/>
    <property type="project" value="TreeGrafter"/>
</dbReference>
<dbReference type="Gene3D" id="1.20.272.10">
    <property type="match status" value="1"/>
</dbReference>
<dbReference type="GO" id="GO:0003677">
    <property type="term" value="F:DNA binding"/>
    <property type="evidence" value="ECO:0007669"/>
    <property type="project" value="InterPro"/>
</dbReference>
<evidence type="ECO:0000256" key="1">
    <source>
        <dbReference type="ARBA" id="ARBA00022705"/>
    </source>
</evidence>
<dbReference type="Gene3D" id="3.40.50.300">
    <property type="entry name" value="P-loop containing nucleotide triphosphate hydrolases"/>
    <property type="match status" value="1"/>
</dbReference>
<reference evidence="2 3" key="1">
    <citation type="submission" date="2017-12" db="EMBL/GenBank/DDBJ databases">
        <authorList>
            <person name="Pombert J.-F."/>
            <person name="Haag K.L."/>
            <person name="Ebert D."/>
        </authorList>
    </citation>
    <scope>NUCLEOTIDE SEQUENCE [LARGE SCALE GENOMIC DNA]</scope>
    <source>
        <strain evidence="2">FI-OER-3-3</strain>
    </source>
</reference>
<evidence type="ECO:0000313" key="2">
    <source>
        <dbReference type="EMBL" id="TBU04225.1"/>
    </source>
</evidence>
<dbReference type="GO" id="GO:0003689">
    <property type="term" value="F:DNA clamp loader activity"/>
    <property type="evidence" value="ECO:0007669"/>
    <property type="project" value="TreeGrafter"/>
</dbReference>
<evidence type="ECO:0000313" key="3">
    <source>
        <dbReference type="Proteomes" id="UP000292362"/>
    </source>
</evidence>
<dbReference type="SUPFAM" id="SSF52540">
    <property type="entry name" value="P-loop containing nucleoside triphosphate hydrolases"/>
    <property type="match status" value="1"/>
</dbReference>